<gene>
    <name evidence="5" type="primary">btuF</name>
    <name evidence="5" type="ORF">SDENCHOL_10431</name>
</gene>
<protein>
    <submittedName>
        <fullName evidence="5">Vitamin B12 transport protein</fullName>
    </submittedName>
</protein>
<feature type="signal peptide" evidence="3">
    <location>
        <begin position="1"/>
        <end position="32"/>
    </location>
</feature>
<evidence type="ECO:0000256" key="2">
    <source>
        <dbReference type="SAM" id="MobiDB-lite"/>
    </source>
</evidence>
<dbReference type="PANTHER" id="PTHR30535:SF34">
    <property type="entry name" value="MOLYBDATE-BINDING PROTEIN MOLA"/>
    <property type="match status" value="1"/>
</dbReference>
<dbReference type="Proteomes" id="UP000242886">
    <property type="component" value="Chromosome SDENCHOL"/>
</dbReference>
<dbReference type="InterPro" id="IPR002491">
    <property type="entry name" value="ABC_transptr_periplasmic_BD"/>
</dbReference>
<dbReference type="PROSITE" id="PS50983">
    <property type="entry name" value="FE_B12_PBP"/>
    <property type="match status" value="1"/>
</dbReference>
<feature type="compositionally biased region" description="Gly residues" evidence="2">
    <location>
        <begin position="107"/>
        <end position="121"/>
    </location>
</feature>
<dbReference type="Pfam" id="PF01497">
    <property type="entry name" value="Peripla_BP_2"/>
    <property type="match status" value="1"/>
</dbReference>
<accession>A0A7Z7MUB4</accession>
<sequence>MPTIQPRALPRQSRIACALLLGLWLGSPAAQTETGSDAATVAAAGRIVVTDDVGHSVALAAPATRIVSLAPHITESLFAAGAGERVVGVSAGSDHPEAAGKLPRVGGPAGGGGGDIRPGGAGRPEQRFDLAAIAALKPDLLIVWEDGAVSSHIPRLKRLGVPLYVSKPRRIDDVAANIERYGELAGTQEIARGAAQAFRARHAELRKRYGARPAVRMFYQIGHQIGSQPLTTANGEQLVSDVMRLCGAENIFAGRPQALPAVTLEEVLVANPEAVVVSGREEERVQRLEMWRHWPRLDANLLNNRFFIATELIDRPGPRILDGARRLCEQMERARARRGQQELREQSREQQEAN</sequence>
<feature type="domain" description="Fe/B12 periplasmic-binding" evidence="4">
    <location>
        <begin position="65"/>
        <end position="335"/>
    </location>
</feature>
<dbReference type="AlphaFoldDB" id="A0A7Z7MUB4"/>
<evidence type="ECO:0000256" key="3">
    <source>
        <dbReference type="SAM" id="SignalP"/>
    </source>
</evidence>
<dbReference type="RefSeq" id="WP_154715837.1">
    <property type="nucleotide sequence ID" value="NZ_LT837803.1"/>
</dbReference>
<name>A0A7Z7MUB4_9PROT</name>
<dbReference type="GO" id="GO:0071281">
    <property type="term" value="P:cellular response to iron ion"/>
    <property type="evidence" value="ECO:0007669"/>
    <property type="project" value="TreeGrafter"/>
</dbReference>
<dbReference type="InterPro" id="IPR050902">
    <property type="entry name" value="ABC_Transporter_SBP"/>
</dbReference>
<dbReference type="SUPFAM" id="SSF53807">
    <property type="entry name" value="Helical backbone' metal receptor"/>
    <property type="match status" value="1"/>
</dbReference>
<dbReference type="EMBL" id="LT837803">
    <property type="protein sequence ID" value="SMB21899.1"/>
    <property type="molecule type" value="Genomic_DNA"/>
</dbReference>
<feature type="chain" id="PRO_5030581534" evidence="3">
    <location>
        <begin position="33"/>
        <end position="354"/>
    </location>
</feature>
<dbReference type="Gene3D" id="3.40.50.1980">
    <property type="entry name" value="Nitrogenase molybdenum iron protein domain"/>
    <property type="match status" value="2"/>
</dbReference>
<evidence type="ECO:0000313" key="5">
    <source>
        <dbReference type="EMBL" id="SMB21899.1"/>
    </source>
</evidence>
<keyword evidence="6" id="KW-1185">Reference proteome</keyword>
<evidence type="ECO:0000256" key="1">
    <source>
        <dbReference type="ARBA" id="ARBA00022729"/>
    </source>
</evidence>
<evidence type="ECO:0000259" key="4">
    <source>
        <dbReference type="PROSITE" id="PS50983"/>
    </source>
</evidence>
<keyword evidence="1 3" id="KW-0732">Signal</keyword>
<reference evidence="5" key="1">
    <citation type="submission" date="2017-03" db="EMBL/GenBank/DDBJ databases">
        <authorList>
            <consortium name="AG Boll"/>
        </authorList>
    </citation>
    <scope>NUCLEOTIDE SEQUENCE [LARGE SCALE GENOMIC DNA]</scope>
    <source>
        <strain evidence="5">Chol</strain>
    </source>
</reference>
<dbReference type="NCBIfam" id="NF038402">
    <property type="entry name" value="TroA_like"/>
    <property type="match status" value="1"/>
</dbReference>
<organism evidence="5 6">
    <name type="scientific">Sterolibacterium denitrificans</name>
    <dbReference type="NCBI Taxonomy" id="157592"/>
    <lineage>
        <taxon>Bacteria</taxon>
        <taxon>Pseudomonadati</taxon>
        <taxon>Pseudomonadota</taxon>
        <taxon>Betaproteobacteria</taxon>
        <taxon>Nitrosomonadales</taxon>
        <taxon>Sterolibacteriaceae</taxon>
        <taxon>Sterolibacterium</taxon>
    </lineage>
</organism>
<dbReference type="PANTHER" id="PTHR30535">
    <property type="entry name" value="VITAMIN B12-BINDING PROTEIN"/>
    <property type="match status" value="1"/>
</dbReference>
<dbReference type="CDD" id="cd01144">
    <property type="entry name" value="BtuF"/>
    <property type="match status" value="1"/>
</dbReference>
<dbReference type="InterPro" id="IPR054828">
    <property type="entry name" value="Vit_B12_bind_prot"/>
</dbReference>
<evidence type="ECO:0000313" key="6">
    <source>
        <dbReference type="Proteomes" id="UP000242886"/>
    </source>
</evidence>
<proteinExistence type="predicted"/>
<feature type="region of interest" description="Disordered" evidence="2">
    <location>
        <begin position="90"/>
        <end position="121"/>
    </location>
</feature>